<organism evidence="2">
    <name type="scientific">Arsenophonus nasoniae</name>
    <name type="common">son-killer infecting Nasonia vitripennis</name>
    <dbReference type="NCBI Taxonomy" id="638"/>
    <lineage>
        <taxon>Bacteria</taxon>
        <taxon>Pseudomonadati</taxon>
        <taxon>Pseudomonadota</taxon>
        <taxon>Gammaproteobacteria</taxon>
        <taxon>Enterobacterales</taxon>
        <taxon>Morganellaceae</taxon>
        <taxon>Arsenophonus</taxon>
    </lineage>
</organism>
<dbReference type="AlphaFoldDB" id="D2TXU3"/>
<evidence type="ECO:0000313" key="3">
    <source>
        <dbReference type="EMBL" id="WGM08436.1"/>
    </source>
</evidence>
<geneLocation type="plasmid" evidence="3 4">
    <name>paNv_CAN3</name>
</geneLocation>
<reference evidence="2" key="1">
    <citation type="journal article" date="2010" name="Insect Mol. Biol.">
        <title>The draft genome sequence of Arsenophonus nasoniae, son-killer bacterium of Nasonia vitripennis, reveals genes associated with virulence and symbiosis.</title>
        <authorList>
            <person name="Wilkes T."/>
            <person name="Darby A.C."/>
            <person name="Choi J."/>
            <person name="Colborne J.K."/>
            <person name="Werren J.H."/>
            <person name="Hurst G.D.D."/>
        </authorList>
    </citation>
    <scope>NUCLEOTIDE SEQUENCE</scope>
</reference>
<accession>D2TXU3</accession>
<gene>
    <name evidence="2" type="ORF">ARN_09320</name>
    <name evidence="3" type="ORF">QE258_23690</name>
</gene>
<dbReference type="Proteomes" id="UP001177592">
    <property type="component" value="Plasmid paNv_CAN3"/>
</dbReference>
<dbReference type="EMBL" id="FN545175">
    <property type="protein sequence ID" value="CBA72218.1"/>
    <property type="molecule type" value="Genomic_DNA"/>
</dbReference>
<evidence type="ECO:0000256" key="1">
    <source>
        <dbReference type="SAM" id="MobiDB-lite"/>
    </source>
</evidence>
<feature type="compositionally biased region" description="Basic and acidic residues" evidence="1">
    <location>
        <begin position="63"/>
        <end position="73"/>
    </location>
</feature>
<protein>
    <submittedName>
        <fullName evidence="2">Uncharacterized protein</fullName>
    </submittedName>
</protein>
<dbReference type="RefSeq" id="WP_167876776.1">
    <property type="nucleotide sequence ID" value="NZ_CP038620.1"/>
</dbReference>
<reference evidence="3" key="2">
    <citation type="submission" date="2023-04" db="EMBL/GenBank/DDBJ databases">
        <title>Genome dynamics across the evolutionary transition to endosymbiosis.</title>
        <authorList>
            <person name="Siozios S."/>
            <person name="Nadal-Jimenez P."/>
            <person name="Azagi T."/>
            <person name="Sprong H."/>
            <person name="Frost C.L."/>
            <person name="Parratt S.R."/>
            <person name="Taylor G."/>
            <person name="Brettell L."/>
            <person name="Lew K.C."/>
            <person name="Croft L."/>
            <person name="King K.C."/>
            <person name="Brockhurst M.A."/>
            <person name="Hypsa V."/>
            <person name="Novakova E."/>
            <person name="Darby A.C."/>
            <person name="Hurst G.D.D."/>
        </authorList>
    </citation>
    <scope>NUCLEOTIDE SEQUENCE</scope>
    <source>
        <strain evidence="3">ANv_CAN</strain>
        <plasmid evidence="3">paNv_CAN3</plasmid>
    </source>
</reference>
<feature type="region of interest" description="Disordered" evidence="1">
    <location>
        <begin position="45"/>
        <end position="73"/>
    </location>
</feature>
<evidence type="ECO:0000313" key="4">
    <source>
        <dbReference type="Proteomes" id="UP001177592"/>
    </source>
</evidence>
<dbReference type="EMBL" id="CP123526">
    <property type="protein sequence ID" value="WGM08436.1"/>
    <property type="molecule type" value="Genomic_DNA"/>
</dbReference>
<keyword evidence="4" id="KW-1185">Reference proteome</keyword>
<proteinExistence type="predicted"/>
<evidence type="ECO:0000313" key="2">
    <source>
        <dbReference type="EMBL" id="CBA72218.1"/>
    </source>
</evidence>
<dbReference type="GeneID" id="96879179"/>
<sequence>MLSTRRLNKWVDGRKHRREAYRHLKIEKEDVAVTSTARRSLWLRRTAGAKRRGTNSQSEEAEDHQMLIEARSH</sequence>
<name>D2TXU3_9GAMM</name>
<keyword evidence="3" id="KW-0614">Plasmid</keyword>